<feature type="disulfide bond" evidence="1">
    <location>
        <begin position="147"/>
        <end position="207"/>
    </location>
</feature>
<proteinExistence type="predicted"/>
<dbReference type="Proteomes" id="UP001152888">
    <property type="component" value="Unassembled WGS sequence"/>
</dbReference>
<feature type="chain" id="PRO_5040307106" description="Thaumatin-like protein" evidence="2">
    <location>
        <begin position="16"/>
        <end position="234"/>
    </location>
</feature>
<dbReference type="SUPFAM" id="SSF49870">
    <property type="entry name" value="Osmotin, thaumatin-like protein"/>
    <property type="match status" value="1"/>
</dbReference>
<feature type="disulfide bond" evidence="1">
    <location>
        <begin position="83"/>
        <end position="89"/>
    </location>
</feature>
<dbReference type="InterPro" id="IPR037176">
    <property type="entry name" value="Osmotin/thaumatin-like_sf"/>
</dbReference>
<feature type="disulfide bond" evidence="1">
    <location>
        <begin position="71"/>
        <end position="78"/>
    </location>
</feature>
<feature type="disulfide bond" evidence="1">
    <location>
        <begin position="184"/>
        <end position="194"/>
    </location>
</feature>
<dbReference type="OrthoDB" id="430315at2759"/>
<accession>A0A9P0LAS0</accession>
<evidence type="ECO:0000256" key="1">
    <source>
        <dbReference type="PIRSR" id="PIRSR002703-1"/>
    </source>
</evidence>
<name>A0A9P0LAS0_ACAOB</name>
<evidence type="ECO:0000313" key="4">
    <source>
        <dbReference type="Proteomes" id="UP001152888"/>
    </source>
</evidence>
<keyword evidence="4" id="KW-1185">Reference proteome</keyword>
<feature type="disulfide bond" evidence="1">
    <location>
        <begin position="174"/>
        <end position="183"/>
    </location>
</feature>
<gene>
    <name evidence="3" type="ORF">ACAOBT_LOCUS18616</name>
</gene>
<dbReference type="CDD" id="cd09218">
    <property type="entry name" value="TLP-PA"/>
    <property type="match status" value="1"/>
</dbReference>
<sequence length="234" mass="25058">MFRLALFALLGAASAVEFEFKNNGGEIWVGIQGNPGHAALENGGFALGQGQSKTVRAADNWAGRFWGRTWCDQGSKHCLTGDCGNKLQCAGAGGVPPATLAEVTLKGDAGKDFYDISLVDGYNIKMSMSPIGGSGDGGQYSCKRAGCDFNINDDCPDALRVNSNHGVVACKSACLAFNNDEYCCRGAFNDPKKCKAGEFANKFKAHCPDAYSYAYDDRKSTFTCRANKYLITFQ</sequence>
<keyword evidence="2" id="KW-0732">Signal</keyword>
<dbReference type="InterPro" id="IPR001938">
    <property type="entry name" value="Thaumatin"/>
</dbReference>
<dbReference type="PRINTS" id="PR00347">
    <property type="entry name" value="THAUMATIN"/>
</dbReference>
<dbReference type="AlphaFoldDB" id="A0A9P0LAS0"/>
<dbReference type="PROSITE" id="PS51367">
    <property type="entry name" value="THAUMATIN_2"/>
    <property type="match status" value="1"/>
</dbReference>
<feature type="disulfide bond" evidence="1">
    <location>
        <begin position="142"/>
        <end position="224"/>
    </location>
</feature>
<evidence type="ECO:0000256" key="2">
    <source>
        <dbReference type="SAM" id="SignalP"/>
    </source>
</evidence>
<dbReference type="Pfam" id="PF00314">
    <property type="entry name" value="Thaumatin"/>
    <property type="match status" value="1"/>
</dbReference>
<organism evidence="3 4">
    <name type="scientific">Acanthoscelides obtectus</name>
    <name type="common">Bean weevil</name>
    <name type="synonym">Bruchus obtectus</name>
    <dbReference type="NCBI Taxonomy" id="200917"/>
    <lineage>
        <taxon>Eukaryota</taxon>
        <taxon>Metazoa</taxon>
        <taxon>Ecdysozoa</taxon>
        <taxon>Arthropoda</taxon>
        <taxon>Hexapoda</taxon>
        <taxon>Insecta</taxon>
        <taxon>Pterygota</taxon>
        <taxon>Neoptera</taxon>
        <taxon>Endopterygota</taxon>
        <taxon>Coleoptera</taxon>
        <taxon>Polyphaga</taxon>
        <taxon>Cucujiformia</taxon>
        <taxon>Chrysomeloidea</taxon>
        <taxon>Chrysomelidae</taxon>
        <taxon>Bruchinae</taxon>
        <taxon>Bruchini</taxon>
        <taxon>Acanthoscelides</taxon>
    </lineage>
</organism>
<dbReference type="PIRSF" id="PIRSF002703">
    <property type="entry name" value="Thaumatin"/>
    <property type="match status" value="1"/>
</dbReference>
<dbReference type="SMART" id="SM00205">
    <property type="entry name" value="THN"/>
    <property type="match status" value="1"/>
</dbReference>
<feature type="disulfide bond" evidence="1">
    <location>
        <begin position="155"/>
        <end position="170"/>
    </location>
</feature>
<dbReference type="PANTHER" id="PTHR31048">
    <property type="entry name" value="OS03G0233200 PROTEIN"/>
    <property type="match status" value="1"/>
</dbReference>
<feature type="signal peptide" evidence="2">
    <location>
        <begin position="1"/>
        <end position="15"/>
    </location>
</feature>
<evidence type="ECO:0008006" key="5">
    <source>
        <dbReference type="Google" id="ProtNLM"/>
    </source>
</evidence>
<reference evidence="3" key="1">
    <citation type="submission" date="2022-03" db="EMBL/GenBank/DDBJ databases">
        <authorList>
            <person name="Sayadi A."/>
        </authorList>
    </citation>
    <scope>NUCLEOTIDE SEQUENCE</scope>
</reference>
<dbReference type="Gene3D" id="2.60.110.10">
    <property type="entry name" value="Thaumatin"/>
    <property type="match status" value="1"/>
</dbReference>
<protein>
    <recommendedName>
        <fullName evidence="5">Thaumatin-like protein</fullName>
    </recommendedName>
</protein>
<keyword evidence="1" id="KW-1015">Disulfide bond</keyword>
<comment type="caution">
    <text evidence="3">The sequence shown here is derived from an EMBL/GenBank/DDBJ whole genome shotgun (WGS) entry which is preliminary data.</text>
</comment>
<dbReference type="EMBL" id="CAKOFQ010007049">
    <property type="protein sequence ID" value="CAH1988684.1"/>
    <property type="molecule type" value="Genomic_DNA"/>
</dbReference>
<dbReference type="FunFam" id="2.60.110.10:FF:000004">
    <property type="entry name" value="THAUMATIN-LIKE PROTEIN 1"/>
    <property type="match status" value="1"/>
</dbReference>
<evidence type="ECO:0000313" key="3">
    <source>
        <dbReference type="EMBL" id="CAH1988684.1"/>
    </source>
</evidence>